<organism evidence="1 2">
    <name type="scientific">Dermacentor silvarum</name>
    <name type="common">Tick</name>
    <dbReference type="NCBI Taxonomy" id="543639"/>
    <lineage>
        <taxon>Eukaryota</taxon>
        <taxon>Metazoa</taxon>
        <taxon>Ecdysozoa</taxon>
        <taxon>Arthropoda</taxon>
        <taxon>Chelicerata</taxon>
        <taxon>Arachnida</taxon>
        <taxon>Acari</taxon>
        <taxon>Parasitiformes</taxon>
        <taxon>Ixodida</taxon>
        <taxon>Ixodoidea</taxon>
        <taxon>Ixodidae</taxon>
        <taxon>Rhipicephalinae</taxon>
        <taxon>Dermacentor</taxon>
    </lineage>
</organism>
<comment type="caution">
    <text evidence="1">The sequence shown here is derived from an EMBL/GenBank/DDBJ whole genome shotgun (WGS) entry which is preliminary data.</text>
</comment>
<name>A0ACB8DK25_DERSI</name>
<dbReference type="Proteomes" id="UP000821865">
    <property type="component" value="Chromosome 11"/>
</dbReference>
<evidence type="ECO:0000313" key="2">
    <source>
        <dbReference type="Proteomes" id="UP000821865"/>
    </source>
</evidence>
<sequence>MDKRLAQIEVIMPHLAVRVPNPFYNDHLLSLPATETVDDIVNELMQASGRDDSDDLKSRHMAADHLGDLRRTKRNAKVYAAIQEKLRAEGIDKPLKTIKSKIENLGNKYRDLCKKRCTGQGAISWKYFWELHEFLAALPVNDKSLTDDIGCSSATVEDLVHEMVHGTDSHCEDAVLDQDVTSRPPSPHTSERDDDAVVPTAEPDVSASLAASGIGRRMPKKKMQSPNHRATWTDEETEVLIRLWEENLGGLRGQKRNGKIYESMTAALARCGIVKTRAQVHSKMENLQSKYRCHTKNRTTGSGGVPWRFYWKLHKFLGTLPANDASLAVESSCGELSVSEIVRSMETGQSGEELDLWTTYELPVEVPSPQTVEIEEGALGDLVGQPPATQACSDQPSPSRCSPARSAAGQKKKKQGQRARGCCPGAEIISDELA</sequence>
<protein>
    <submittedName>
        <fullName evidence="1">Uncharacterized protein</fullName>
    </submittedName>
</protein>
<accession>A0ACB8DK25</accession>
<gene>
    <name evidence="1" type="ORF">HPB49_016627</name>
</gene>
<evidence type="ECO:0000313" key="1">
    <source>
        <dbReference type="EMBL" id="KAH7970898.1"/>
    </source>
</evidence>
<reference evidence="1" key="1">
    <citation type="submission" date="2020-05" db="EMBL/GenBank/DDBJ databases">
        <title>Large-scale comparative analyses of tick genomes elucidate their genetic diversity and vector capacities.</title>
        <authorList>
            <person name="Jia N."/>
            <person name="Wang J."/>
            <person name="Shi W."/>
            <person name="Du L."/>
            <person name="Sun Y."/>
            <person name="Zhan W."/>
            <person name="Jiang J."/>
            <person name="Wang Q."/>
            <person name="Zhang B."/>
            <person name="Ji P."/>
            <person name="Sakyi L.B."/>
            <person name="Cui X."/>
            <person name="Yuan T."/>
            <person name="Jiang B."/>
            <person name="Yang W."/>
            <person name="Lam T.T.-Y."/>
            <person name="Chang Q."/>
            <person name="Ding S."/>
            <person name="Wang X."/>
            <person name="Zhu J."/>
            <person name="Ruan X."/>
            <person name="Zhao L."/>
            <person name="Wei J."/>
            <person name="Que T."/>
            <person name="Du C."/>
            <person name="Cheng J."/>
            <person name="Dai P."/>
            <person name="Han X."/>
            <person name="Huang E."/>
            <person name="Gao Y."/>
            <person name="Liu J."/>
            <person name="Shao H."/>
            <person name="Ye R."/>
            <person name="Li L."/>
            <person name="Wei W."/>
            <person name="Wang X."/>
            <person name="Wang C."/>
            <person name="Yang T."/>
            <person name="Huo Q."/>
            <person name="Li W."/>
            <person name="Guo W."/>
            <person name="Chen H."/>
            <person name="Zhou L."/>
            <person name="Ni X."/>
            <person name="Tian J."/>
            <person name="Zhou Y."/>
            <person name="Sheng Y."/>
            <person name="Liu T."/>
            <person name="Pan Y."/>
            <person name="Xia L."/>
            <person name="Li J."/>
            <person name="Zhao F."/>
            <person name="Cao W."/>
        </authorList>
    </citation>
    <scope>NUCLEOTIDE SEQUENCE</scope>
    <source>
        <strain evidence="1">Dsil-2018</strain>
    </source>
</reference>
<keyword evidence="2" id="KW-1185">Reference proteome</keyword>
<proteinExistence type="predicted"/>
<dbReference type="EMBL" id="CM023480">
    <property type="protein sequence ID" value="KAH7970898.1"/>
    <property type="molecule type" value="Genomic_DNA"/>
</dbReference>